<comment type="subcellular location">
    <subcellularLocation>
        <location evidence="1">Membrane</location>
        <topology evidence="1">Multi-pass membrane protein</topology>
    </subcellularLocation>
</comment>
<evidence type="ECO:0000313" key="9">
    <source>
        <dbReference type="EMBL" id="CAD9399777.1"/>
    </source>
</evidence>
<evidence type="ECO:0000259" key="8">
    <source>
        <dbReference type="Pfam" id="PF09335"/>
    </source>
</evidence>
<proteinExistence type="inferred from homology"/>
<dbReference type="Pfam" id="PF09335">
    <property type="entry name" value="VTT_dom"/>
    <property type="match status" value="1"/>
</dbReference>
<reference evidence="9" key="1">
    <citation type="submission" date="2021-01" db="EMBL/GenBank/DDBJ databases">
        <authorList>
            <person name="Corre E."/>
            <person name="Pelletier E."/>
            <person name="Niang G."/>
            <person name="Scheremetjew M."/>
            <person name="Finn R."/>
            <person name="Kale V."/>
            <person name="Holt S."/>
            <person name="Cochrane G."/>
            <person name="Meng A."/>
            <person name="Brown T."/>
            <person name="Cohen L."/>
        </authorList>
    </citation>
    <scope>NUCLEOTIDE SEQUENCE</scope>
    <source>
        <strain evidence="9">RCC733</strain>
    </source>
</reference>
<feature type="transmembrane region" description="Helical" evidence="7">
    <location>
        <begin position="128"/>
        <end position="158"/>
    </location>
</feature>
<evidence type="ECO:0000256" key="5">
    <source>
        <dbReference type="ARBA" id="ARBA00025797"/>
    </source>
</evidence>
<organism evidence="9">
    <name type="scientific">Pycnococcus provasolii</name>
    <dbReference type="NCBI Taxonomy" id="41880"/>
    <lineage>
        <taxon>Eukaryota</taxon>
        <taxon>Viridiplantae</taxon>
        <taxon>Chlorophyta</taxon>
        <taxon>Pseudoscourfieldiophyceae</taxon>
        <taxon>Pseudoscourfieldiales</taxon>
        <taxon>Pycnococcaceae</taxon>
        <taxon>Pycnococcus</taxon>
    </lineage>
</organism>
<evidence type="ECO:0000256" key="6">
    <source>
        <dbReference type="SAM" id="MobiDB-lite"/>
    </source>
</evidence>
<feature type="domain" description="VTT" evidence="8">
    <location>
        <begin position="111"/>
        <end position="227"/>
    </location>
</feature>
<sequence length="283" mass="30017">MASFFGRYLSQIPPHGLAFLVLLLASYALLFIGILRWLPPPSEQAQDILARINTSLHLPTLEDARLLREAAIAYSGDSGGDGDQSTGVPIPIIALLSLAYIGMMTFAIPGSLSLSILAGALMGANRALVLVAVVSCIGACCTYTMSYTFGAALVTAIWPQRLEQFRREVEARRGRLVNYLIMARLSPVPNTFINVASPIVGVPLPTFALGTILGTLPNNFAAVSAGERIGDMTSLKDLYSTKSAIALGAAFLCSALPLVLHRSKSGGGRRREDDGDLNNGKLA</sequence>
<dbReference type="PANTHER" id="PTHR43220:SF18">
    <property type="entry name" value="TRANSMEMBRANE PROTEIN 41B"/>
    <property type="match status" value="1"/>
</dbReference>
<evidence type="ECO:0000256" key="7">
    <source>
        <dbReference type="SAM" id="Phobius"/>
    </source>
</evidence>
<protein>
    <recommendedName>
        <fullName evidence="8">VTT domain-containing protein</fullName>
    </recommendedName>
</protein>
<feature type="transmembrane region" description="Helical" evidence="7">
    <location>
        <begin position="17"/>
        <end position="38"/>
    </location>
</feature>
<dbReference type="EMBL" id="HBGR01014430">
    <property type="protein sequence ID" value="CAD9399777.1"/>
    <property type="molecule type" value="Transcribed_RNA"/>
</dbReference>
<dbReference type="AlphaFoldDB" id="A0A7S2BL05"/>
<gene>
    <name evidence="9" type="ORF">PPRO1471_LOCUS9599</name>
</gene>
<accession>A0A7S2BL05</accession>
<dbReference type="GO" id="GO:0000045">
    <property type="term" value="P:autophagosome assembly"/>
    <property type="evidence" value="ECO:0007669"/>
    <property type="project" value="TreeGrafter"/>
</dbReference>
<evidence type="ECO:0000256" key="2">
    <source>
        <dbReference type="ARBA" id="ARBA00022692"/>
    </source>
</evidence>
<keyword evidence="4 7" id="KW-0472">Membrane</keyword>
<evidence type="ECO:0000256" key="4">
    <source>
        <dbReference type="ARBA" id="ARBA00023136"/>
    </source>
</evidence>
<evidence type="ECO:0000256" key="1">
    <source>
        <dbReference type="ARBA" id="ARBA00004141"/>
    </source>
</evidence>
<evidence type="ECO:0000256" key="3">
    <source>
        <dbReference type="ARBA" id="ARBA00022989"/>
    </source>
</evidence>
<dbReference type="InterPro" id="IPR045014">
    <property type="entry name" value="TM41A/B"/>
</dbReference>
<name>A0A7S2BL05_9CHLO</name>
<dbReference type="GO" id="GO:0016020">
    <property type="term" value="C:membrane"/>
    <property type="evidence" value="ECO:0007669"/>
    <property type="project" value="UniProtKB-SubCell"/>
</dbReference>
<feature type="transmembrane region" description="Helical" evidence="7">
    <location>
        <begin position="92"/>
        <end position="121"/>
    </location>
</feature>
<keyword evidence="3 7" id="KW-1133">Transmembrane helix</keyword>
<feature type="transmembrane region" description="Helical" evidence="7">
    <location>
        <begin position="243"/>
        <end position="261"/>
    </location>
</feature>
<dbReference type="PANTHER" id="PTHR43220">
    <property type="match status" value="1"/>
</dbReference>
<feature type="region of interest" description="Disordered" evidence="6">
    <location>
        <begin position="263"/>
        <end position="283"/>
    </location>
</feature>
<dbReference type="InterPro" id="IPR032816">
    <property type="entry name" value="VTT_dom"/>
</dbReference>
<keyword evidence="2 7" id="KW-0812">Transmembrane</keyword>
<comment type="similarity">
    <text evidence="5">Belongs to the TMEM41 family.</text>
</comment>